<reference evidence="2" key="1">
    <citation type="journal article" date="2023" name="Mol. Phylogenet. Evol.">
        <title>Genome-scale phylogeny and comparative genomics of the fungal order Sordariales.</title>
        <authorList>
            <person name="Hensen N."/>
            <person name="Bonometti L."/>
            <person name="Westerberg I."/>
            <person name="Brannstrom I.O."/>
            <person name="Guillou S."/>
            <person name="Cros-Aarteil S."/>
            <person name="Calhoun S."/>
            <person name="Haridas S."/>
            <person name="Kuo A."/>
            <person name="Mondo S."/>
            <person name="Pangilinan J."/>
            <person name="Riley R."/>
            <person name="LaButti K."/>
            <person name="Andreopoulos B."/>
            <person name="Lipzen A."/>
            <person name="Chen C."/>
            <person name="Yan M."/>
            <person name="Daum C."/>
            <person name="Ng V."/>
            <person name="Clum A."/>
            <person name="Steindorff A."/>
            <person name="Ohm R.A."/>
            <person name="Martin F."/>
            <person name="Silar P."/>
            <person name="Natvig D.O."/>
            <person name="Lalanne C."/>
            <person name="Gautier V."/>
            <person name="Ament-Velasquez S.L."/>
            <person name="Kruys A."/>
            <person name="Hutchinson M.I."/>
            <person name="Powell A.J."/>
            <person name="Barry K."/>
            <person name="Miller A.N."/>
            <person name="Grigoriev I.V."/>
            <person name="Debuchy R."/>
            <person name="Gladieux P."/>
            <person name="Hiltunen Thoren M."/>
            <person name="Johannesson H."/>
        </authorList>
    </citation>
    <scope>NUCLEOTIDE SEQUENCE [LARGE SCALE GENOMIC DNA]</scope>
    <source>
        <strain evidence="2">CBS 284.82</strain>
    </source>
</reference>
<proteinExistence type="predicted"/>
<keyword evidence="2" id="KW-1185">Reference proteome</keyword>
<dbReference type="EMBL" id="MU854376">
    <property type="protein sequence ID" value="KAK4040453.1"/>
    <property type="molecule type" value="Genomic_DNA"/>
</dbReference>
<gene>
    <name evidence="1" type="ORF">C8A01DRAFT_35494</name>
</gene>
<dbReference type="Proteomes" id="UP001303115">
    <property type="component" value="Unassembled WGS sequence"/>
</dbReference>
<sequence length="140" mass="15491">MMKLPPDDMLHLLVHRHRYATKSSVVDFVRFRHPRCVYLASSSSGIRTNGLIDVTRRSRIEESAETFSRAVFCVLRERNLGPTGPFLCAGFPEVHGGVLDHERFTGEKTRGLFDGDAGVGDPSLAGFSLVHRPGRLEPSG</sequence>
<organism evidence="1 2">
    <name type="scientific">Parachaetomium inaequale</name>
    <dbReference type="NCBI Taxonomy" id="2588326"/>
    <lineage>
        <taxon>Eukaryota</taxon>
        <taxon>Fungi</taxon>
        <taxon>Dikarya</taxon>
        <taxon>Ascomycota</taxon>
        <taxon>Pezizomycotina</taxon>
        <taxon>Sordariomycetes</taxon>
        <taxon>Sordariomycetidae</taxon>
        <taxon>Sordariales</taxon>
        <taxon>Chaetomiaceae</taxon>
        <taxon>Parachaetomium</taxon>
    </lineage>
</organism>
<dbReference type="AlphaFoldDB" id="A0AAN6PI01"/>
<accession>A0AAN6PI01</accession>
<name>A0AAN6PI01_9PEZI</name>
<evidence type="ECO:0000313" key="2">
    <source>
        <dbReference type="Proteomes" id="UP001303115"/>
    </source>
</evidence>
<comment type="caution">
    <text evidence="1">The sequence shown here is derived from an EMBL/GenBank/DDBJ whole genome shotgun (WGS) entry which is preliminary data.</text>
</comment>
<protein>
    <submittedName>
        <fullName evidence="1">Uncharacterized protein</fullName>
    </submittedName>
</protein>
<evidence type="ECO:0000313" key="1">
    <source>
        <dbReference type="EMBL" id="KAK4040453.1"/>
    </source>
</evidence>